<protein>
    <submittedName>
        <fullName evidence="2">Uncharacterized protein</fullName>
    </submittedName>
</protein>
<sequence>MNASKREKIKLSAFSNFMRNASDQKKSEFFTKVAQAAIEEERKLIAKAQSMSKVDVEQHDAEGHDAKK</sequence>
<evidence type="ECO:0000256" key="1">
    <source>
        <dbReference type="SAM" id="MobiDB-lite"/>
    </source>
</evidence>
<dbReference type="EMBL" id="CP021376">
    <property type="protein sequence ID" value="ART78919.1"/>
    <property type="molecule type" value="Genomic_DNA"/>
</dbReference>
<evidence type="ECO:0000313" key="2">
    <source>
        <dbReference type="EMBL" id="ART78919.1"/>
    </source>
</evidence>
<accession>A0A1Y0CUK3</accession>
<proteinExistence type="predicted"/>
<dbReference type="Proteomes" id="UP000243793">
    <property type="component" value="Chromosome"/>
</dbReference>
<feature type="compositionally biased region" description="Basic and acidic residues" evidence="1">
    <location>
        <begin position="54"/>
        <end position="68"/>
    </location>
</feature>
<evidence type="ECO:0000313" key="3">
    <source>
        <dbReference type="Proteomes" id="UP000243793"/>
    </source>
</evidence>
<keyword evidence="3" id="KW-1185">Reference proteome</keyword>
<dbReference type="AlphaFoldDB" id="A0A1Y0CUK3"/>
<dbReference type="KEGG" id="ocm:CBP12_01120"/>
<feature type="region of interest" description="Disordered" evidence="1">
    <location>
        <begin position="49"/>
        <end position="68"/>
    </location>
</feature>
<organism evidence="2 3">
    <name type="scientific">Oceanisphaera avium</name>
    <dbReference type="NCBI Taxonomy" id="1903694"/>
    <lineage>
        <taxon>Bacteria</taxon>
        <taxon>Pseudomonadati</taxon>
        <taxon>Pseudomonadota</taxon>
        <taxon>Gammaproteobacteria</taxon>
        <taxon>Aeromonadales</taxon>
        <taxon>Aeromonadaceae</taxon>
        <taxon>Oceanisphaera</taxon>
    </lineage>
</organism>
<gene>
    <name evidence="2" type="ORF">CBP12_01120</name>
</gene>
<name>A0A1Y0CUK3_9GAMM</name>
<reference evidence="3" key="1">
    <citation type="submission" date="2017-05" db="EMBL/GenBank/DDBJ databases">
        <authorList>
            <person name="Sung H."/>
        </authorList>
    </citation>
    <scope>NUCLEOTIDE SEQUENCE [LARGE SCALE GENOMIC DNA]</scope>
    <source>
        <strain evidence="3">AMac2203</strain>
    </source>
</reference>
<dbReference type="RefSeq" id="WP_086962146.1">
    <property type="nucleotide sequence ID" value="NZ_CP021376.1"/>
</dbReference>